<keyword evidence="5 7" id="KW-0574">Periplasm</keyword>
<evidence type="ECO:0000313" key="9">
    <source>
        <dbReference type="EMBL" id="CRY54749.1"/>
    </source>
</evidence>
<evidence type="ECO:0000256" key="5">
    <source>
        <dbReference type="ARBA" id="ARBA00022764"/>
    </source>
</evidence>
<proteinExistence type="inferred from homology"/>
<dbReference type="SUPFAM" id="SSF52964">
    <property type="entry name" value="TolB, N-terminal domain"/>
    <property type="match status" value="1"/>
</dbReference>
<dbReference type="AlphaFoldDB" id="A0A0H5LUB1"/>
<feature type="chain" id="PRO_5008989253" description="Tol-Pal system protein TolB" evidence="7">
    <location>
        <begin position="22"/>
        <end position="430"/>
    </location>
</feature>
<keyword evidence="4 7" id="KW-0732">Signal</keyword>
<dbReference type="InterPro" id="IPR011659">
    <property type="entry name" value="WD40"/>
</dbReference>
<keyword evidence="6 7" id="KW-0131">Cell cycle</keyword>
<dbReference type="GO" id="GO:0042597">
    <property type="term" value="C:periplasmic space"/>
    <property type="evidence" value="ECO:0007669"/>
    <property type="project" value="UniProtKB-SubCell"/>
</dbReference>
<dbReference type="HAMAP" id="MF_00671">
    <property type="entry name" value="TolB"/>
    <property type="match status" value="1"/>
</dbReference>
<dbReference type="Pfam" id="PF07676">
    <property type="entry name" value="PD40"/>
    <property type="match status" value="4"/>
</dbReference>
<dbReference type="InterPro" id="IPR014167">
    <property type="entry name" value="Tol-Pal_TolB"/>
</dbReference>
<evidence type="ECO:0000256" key="7">
    <source>
        <dbReference type="HAMAP-Rule" id="MF_00671"/>
    </source>
</evidence>
<dbReference type="EMBL" id="CWJI01000003">
    <property type="protein sequence ID" value="CRY54749.1"/>
    <property type="molecule type" value="Genomic_DNA"/>
</dbReference>
<dbReference type="Proteomes" id="UP000043316">
    <property type="component" value="Unassembled WGS sequence"/>
</dbReference>
<dbReference type="FunFam" id="2.120.10.30:FF:000022">
    <property type="entry name" value="Tol-Pal system protein TolB"/>
    <property type="match status" value="1"/>
</dbReference>
<gene>
    <name evidence="7 9" type="primary">tolB</name>
    <name evidence="9" type="ORF">ERS008476_01709</name>
</gene>
<comment type="function">
    <text evidence="7">Part of the Tol-Pal system, which plays a role in outer membrane invagination during cell division and is important for maintaining outer membrane integrity. TolB occupies a key intermediary position in the Tol-Pal system because it communicates directly with both membrane-embedded components, Pal in the outer membrane and TolA in the inner membrane.</text>
</comment>
<dbReference type="Pfam" id="PF04052">
    <property type="entry name" value="TolB_N"/>
    <property type="match status" value="1"/>
</dbReference>
<evidence type="ECO:0000313" key="10">
    <source>
        <dbReference type="Proteomes" id="UP000043316"/>
    </source>
</evidence>
<dbReference type="RefSeq" id="WP_019209290.1">
    <property type="nucleotide sequence ID" value="NZ_CWJI01000003.1"/>
</dbReference>
<evidence type="ECO:0000256" key="1">
    <source>
        <dbReference type="ARBA" id="ARBA00004418"/>
    </source>
</evidence>
<dbReference type="InterPro" id="IPR011042">
    <property type="entry name" value="6-blade_b-propeller_TolB-like"/>
</dbReference>
<comment type="subcellular location">
    <subcellularLocation>
        <location evidence="1 7">Periplasm</location>
    </subcellularLocation>
</comment>
<keyword evidence="3 7" id="KW-0132">Cell division</keyword>
<dbReference type="NCBIfam" id="TIGR02800">
    <property type="entry name" value="propeller_TolB"/>
    <property type="match status" value="1"/>
</dbReference>
<sequence precursor="true">MKQAFRVALGFLVLWASVLHAEVRIEITQGVDSARPIGVVPFKWMGPGTPPEEIGAIVGADLRNSGKFNPIDAARMPQQPSTAAEVTPAAWTALGIDAVVVGQVQPSADGSYVVSYQLVDTSGAAGSVLAQNQYKVTKQWLRYAAHTASDEVFEKLTGIKGAFRTRIAYVVQTNGGKFPHELRVSDYDGYNQFVVHRSPEPLMSPAWSPDGSKIAYVTFESGKSALVIQTLANGAIRQVASFPRHNGAPAFSPDGTKLAFALSKSGSLNLYVMDLGSGQISQVTDGRNNNTEPSWFPDSQNLAYTSDQGGRPQVYKVNINGGAPQRITWEGSQNQNADVSPDGKFLALVSSNGGAQHIAKQDLETGAVQVLTDTFLDETPSIAPNGTMIIYSSTQGLGAVLQLVSTDGRFKARLPATDGQVKFPAWSPYL</sequence>
<dbReference type="InterPro" id="IPR007195">
    <property type="entry name" value="TolB_N"/>
</dbReference>
<dbReference type="SUPFAM" id="SSF69304">
    <property type="entry name" value="Tricorn protease N-terminal domain"/>
    <property type="match status" value="1"/>
</dbReference>
<dbReference type="GO" id="GO:0017038">
    <property type="term" value="P:protein import"/>
    <property type="evidence" value="ECO:0007669"/>
    <property type="project" value="InterPro"/>
</dbReference>
<evidence type="ECO:0000256" key="3">
    <source>
        <dbReference type="ARBA" id="ARBA00022618"/>
    </source>
</evidence>
<evidence type="ECO:0000256" key="4">
    <source>
        <dbReference type="ARBA" id="ARBA00022729"/>
    </source>
</evidence>
<protein>
    <recommendedName>
        <fullName evidence="7">Tol-Pal system protein TolB</fullName>
    </recommendedName>
</protein>
<feature type="domain" description="TolB N-terminal" evidence="8">
    <location>
        <begin position="23"/>
        <end position="122"/>
    </location>
</feature>
<evidence type="ECO:0000259" key="8">
    <source>
        <dbReference type="Pfam" id="PF04052"/>
    </source>
</evidence>
<dbReference type="PANTHER" id="PTHR36842:SF1">
    <property type="entry name" value="PROTEIN TOLB"/>
    <property type="match status" value="1"/>
</dbReference>
<dbReference type="Gene3D" id="2.120.10.30">
    <property type="entry name" value="TolB, C-terminal domain"/>
    <property type="match status" value="1"/>
</dbReference>
<dbReference type="Gene3D" id="3.40.50.10070">
    <property type="entry name" value="TolB, N-terminal domain"/>
    <property type="match status" value="1"/>
</dbReference>
<evidence type="ECO:0000256" key="6">
    <source>
        <dbReference type="ARBA" id="ARBA00023306"/>
    </source>
</evidence>
<name>A0A0H5LUB1_YERIN</name>
<accession>A0A0H5LUB1</accession>
<feature type="signal peptide" evidence="7">
    <location>
        <begin position="1"/>
        <end position="21"/>
    </location>
</feature>
<dbReference type="GeneID" id="61813916"/>
<dbReference type="PANTHER" id="PTHR36842">
    <property type="entry name" value="PROTEIN TOLB HOMOLOG"/>
    <property type="match status" value="1"/>
</dbReference>
<dbReference type="GO" id="GO:0051301">
    <property type="term" value="P:cell division"/>
    <property type="evidence" value="ECO:0007669"/>
    <property type="project" value="UniProtKB-UniRule"/>
</dbReference>
<organism evidence="9 10">
    <name type="scientific">Yersinia intermedia</name>
    <dbReference type="NCBI Taxonomy" id="631"/>
    <lineage>
        <taxon>Bacteria</taxon>
        <taxon>Pseudomonadati</taxon>
        <taxon>Pseudomonadota</taxon>
        <taxon>Gammaproteobacteria</taxon>
        <taxon>Enterobacterales</taxon>
        <taxon>Yersiniaceae</taxon>
        <taxon>Yersinia</taxon>
    </lineage>
</organism>
<reference evidence="10" key="1">
    <citation type="submission" date="2015-03" db="EMBL/GenBank/DDBJ databases">
        <authorList>
            <consortium name="Pathogen Informatics"/>
        </authorList>
    </citation>
    <scope>NUCLEOTIDE SEQUENCE [LARGE SCALE GENOMIC DNA]</scope>
    <source>
        <strain evidence="10">R148</strain>
    </source>
</reference>
<comment type="subunit">
    <text evidence="7">The Tol-Pal system is composed of five core proteins: the inner membrane proteins TolA, TolQ and TolR, the periplasmic protein TolB and the outer membrane protein Pal. They form a network linking the inner and outer membranes and the peptidoglycan layer.</text>
</comment>
<comment type="similarity">
    <text evidence="2 7">Belongs to the TolB family.</text>
</comment>
<evidence type="ECO:0000256" key="2">
    <source>
        <dbReference type="ARBA" id="ARBA00009820"/>
    </source>
</evidence>